<dbReference type="SUPFAM" id="SSF51905">
    <property type="entry name" value="FAD/NAD(P)-binding domain"/>
    <property type="match status" value="1"/>
</dbReference>
<reference evidence="7 8" key="1">
    <citation type="journal article" date="2019" name="Nat. Microbiol.">
        <title>Mediterranean grassland soil C-N compound turnover is dependent on rainfall and depth, and is mediated by genomically divergent microorganisms.</title>
        <authorList>
            <person name="Diamond S."/>
            <person name="Andeer P.F."/>
            <person name="Li Z."/>
            <person name="Crits-Christoph A."/>
            <person name="Burstein D."/>
            <person name="Anantharaman K."/>
            <person name="Lane K.R."/>
            <person name="Thomas B.C."/>
            <person name="Pan C."/>
            <person name="Northen T.R."/>
            <person name="Banfield J.F."/>
        </authorList>
    </citation>
    <scope>NUCLEOTIDE SEQUENCE [LARGE SCALE GENOMIC DNA]</scope>
    <source>
        <strain evidence="7">NP_8</strain>
    </source>
</reference>
<evidence type="ECO:0000313" key="8">
    <source>
        <dbReference type="Proteomes" id="UP000318834"/>
    </source>
</evidence>
<feature type="compositionally biased region" description="Basic and acidic residues" evidence="6">
    <location>
        <begin position="388"/>
        <end position="397"/>
    </location>
</feature>
<accession>A0A537ITW0</accession>
<comment type="caution">
    <text evidence="7">The sequence shown here is derived from an EMBL/GenBank/DDBJ whole genome shotgun (WGS) entry which is preliminary data.</text>
</comment>
<dbReference type="GO" id="GO:0046872">
    <property type="term" value="F:metal ion binding"/>
    <property type="evidence" value="ECO:0007669"/>
    <property type="project" value="UniProtKB-KW"/>
</dbReference>
<keyword evidence="1" id="KW-0004">4Fe-4S</keyword>
<dbReference type="Gene3D" id="3.50.50.60">
    <property type="entry name" value="FAD/NAD(P)-binding domain"/>
    <property type="match status" value="1"/>
</dbReference>
<proteinExistence type="predicted"/>
<dbReference type="EMBL" id="VBAP01000052">
    <property type="protein sequence ID" value="TMI74720.1"/>
    <property type="molecule type" value="Genomic_DNA"/>
</dbReference>
<dbReference type="InterPro" id="IPR036188">
    <property type="entry name" value="FAD/NAD-bd_sf"/>
</dbReference>
<gene>
    <name evidence="7" type="ORF">E6H05_07620</name>
</gene>
<dbReference type="PANTHER" id="PTHR43498">
    <property type="entry name" value="FERREDOXIN:COB-COM HETERODISULFIDE REDUCTASE SUBUNIT A"/>
    <property type="match status" value="1"/>
</dbReference>
<keyword evidence="2" id="KW-0479">Metal-binding</keyword>
<keyword evidence="3" id="KW-0560">Oxidoreductase</keyword>
<feature type="region of interest" description="Disordered" evidence="6">
    <location>
        <begin position="378"/>
        <end position="397"/>
    </location>
</feature>
<dbReference type="PANTHER" id="PTHR43498:SF1">
    <property type="entry name" value="COB--COM HETERODISULFIDE REDUCTASE IRON-SULFUR SUBUNIT A"/>
    <property type="match status" value="1"/>
</dbReference>
<evidence type="ECO:0000256" key="1">
    <source>
        <dbReference type="ARBA" id="ARBA00022485"/>
    </source>
</evidence>
<protein>
    <submittedName>
        <fullName evidence="7">FAD-dependent oxidoreductase</fullName>
    </submittedName>
</protein>
<keyword evidence="5" id="KW-0411">Iron-sulfur</keyword>
<evidence type="ECO:0000256" key="4">
    <source>
        <dbReference type="ARBA" id="ARBA00023004"/>
    </source>
</evidence>
<dbReference type="GO" id="GO:0051539">
    <property type="term" value="F:4 iron, 4 sulfur cluster binding"/>
    <property type="evidence" value="ECO:0007669"/>
    <property type="project" value="UniProtKB-KW"/>
</dbReference>
<dbReference type="Pfam" id="PF12831">
    <property type="entry name" value="FAD_oxidored"/>
    <property type="match status" value="1"/>
</dbReference>
<keyword evidence="4" id="KW-0408">Iron</keyword>
<name>A0A537ITW0_9BACT</name>
<dbReference type="AlphaFoldDB" id="A0A537ITW0"/>
<evidence type="ECO:0000256" key="3">
    <source>
        <dbReference type="ARBA" id="ARBA00023002"/>
    </source>
</evidence>
<dbReference type="GO" id="GO:0016491">
    <property type="term" value="F:oxidoreductase activity"/>
    <property type="evidence" value="ECO:0007669"/>
    <property type="project" value="UniProtKB-KW"/>
</dbReference>
<evidence type="ECO:0000256" key="6">
    <source>
        <dbReference type="SAM" id="MobiDB-lite"/>
    </source>
</evidence>
<sequence>MRAQQGLINAFQNGSRGEGIQAMAAGVDTSGRVVEPAREVPVAHDVDVLVVGGGIAGVMAALASGRTGARTLLVERFGSLGGAGTAAMMNLFYVPYAAASGPVRELFDRLIAAGGAIPGEFVVYDPELYKVTTLDMLAEAGVKVLLHTLVSDVIVHSSALRGIVAENKSGRQALLGRVTVDSSGDGDVAARAGAPYIKGREADGKMRPMTLIFRMGGVEVPRLVEYVRAHPGDFSPDPLQTMLDVDHQMIRIFGFFNLVEQAKARGELWPECYYFRVESVLPERGVLTVNATRVYGVDGTNAEDLSRAEIETRHQMLQLAGFAREYIPGFERSFILDSASTIGVRETRRIRGEYLMTEDDILAGRRYDDVVAVDANQQNARQQGGHPPDGKEGGPQDREARELIARLYIYEIPYRSLLPQGIDGLLVAGRCISVDHHADVYTRNQGSAMATGVGAGVAAALAARAGVPPRRVDIRAVQSGLRSLGVDLDLLRRLGPVPDRFDSVSSPQQQDN</sequence>
<evidence type="ECO:0000256" key="2">
    <source>
        <dbReference type="ARBA" id="ARBA00022723"/>
    </source>
</evidence>
<organism evidence="7 8">
    <name type="scientific">Candidatus Segetimicrobium genomatis</name>
    <dbReference type="NCBI Taxonomy" id="2569760"/>
    <lineage>
        <taxon>Bacteria</taxon>
        <taxon>Bacillati</taxon>
        <taxon>Candidatus Sysuimicrobiota</taxon>
        <taxon>Candidatus Sysuimicrobiia</taxon>
        <taxon>Candidatus Sysuimicrobiales</taxon>
        <taxon>Candidatus Segetimicrobiaceae</taxon>
        <taxon>Candidatus Segetimicrobium</taxon>
    </lineage>
</organism>
<evidence type="ECO:0000313" key="7">
    <source>
        <dbReference type="EMBL" id="TMI74720.1"/>
    </source>
</evidence>
<evidence type="ECO:0000256" key="5">
    <source>
        <dbReference type="ARBA" id="ARBA00023014"/>
    </source>
</evidence>
<dbReference type="Proteomes" id="UP000318834">
    <property type="component" value="Unassembled WGS sequence"/>
</dbReference>
<dbReference type="InterPro" id="IPR039650">
    <property type="entry name" value="HdrA-like"/>
</dbReference>